<dbReference type="HAMAP" id="MF_01201">
    <property type="entry name" value="Ala_racemase"/>
    <property type="match status" value="1"/>
</dbReference>
<keyword evidence="2 9" id="KW-0436">Ligase</keyword>
<evidence type="ECO:0000256" key="2">
    <source>
        <dbReference type="ARBA" id="ARBA00022598"/>
    </source>
</evidence>
<dbReference type="InterPro" id="IPR036565">
    <property type="entry name" value="Mur-like_cat_sf"/>
</dbReference>
<dbReference type="PRINTS" id="PR00992">
    <property type="entry name" value="ALARACEMASE"/>
</dbReference>
<evidence type="ECO:0000313" key="10">
    <source>
        <dbReference type="Proteomes" id="UP001589774"/>
    </source>
</evidence>
<evidence type="ECO:0000259" key="8">
    <source>
        <dbReference type="SMART" id="SM01005"/>
    </source>
</evidence>
<dbReference type="Gene3D" id="3.20.20.10">
    <property type="entry name" value="Alanine racemase"/>
    <property type="match status" value="1"/>
</dbReference>
<comment type="cofactor">
    <cofactor evidence="1 7">
        <name>pyridoxal 5'-phosphate</name>
        <dbReference type="ChEBI" id="CHEBI:597326"/>
    </cofactor>
</comment>
<gene>
    <name evidence="9" type="ORF">ACFFI0_19395</name>
</gene>
<dbReference type="SUPFAM" id="SSF63418">
    <property type="entry name" value="MurE/MurF N-terminal domain"/>
    <property type="match status" value="1"/>
</dbReference>
<dbReference type="InterPro" id="IPR000821">
    <property type="entry name" value="Ala_racemase"/>
</dbReference>
<dbReference type="Pfam" id="PF08245">
    <property type="entry name" value="Mur_ligase_M"/>
    <property type="match status" value="1"/>
</dbReference>
<comment type="caution">
    <text evidence="9">The sequence shown here is derived from an EMBL/GenBank/DDBJ whole genome shotgun (WGS) entry which is preliminary data.</text>
</comment>
<evidence type="ECO:0000256" key="3">
    <source>
        <dbReference type="ARBA" id="ARBA00022741"/>
    </source>
</evidence>
<dbReference type="EMBL" id="JBHLWO010000002">
    <property type="protein sequence ID" value="MFC0320501.1"/>
    <property type="molecule type" value="Genomic_DNA"/>
</dbReference>
<dbReference type="CDD" id="cd00430">
    <property type="entry name" value="PLPDE_III_AR"/>
    <property type="match status" value="1"/>
</dbReference>
<feature type="binding site" evidence="7">
    <location>
        <position position="764"/>
    </location>
    <ligand>
        <name>substrate</name>
    </ligand>
</feature>
<comment type="pathway">
    <text evidence="7">Amino-acid biosynthesis; D-alanine biosynthesis; D-alanine from L-alanine: step 1/1.</text>
</comment>
<dbReference type="InterPro" id="IPR029066">
    <property type="entry name" value="PLP-binding_barrel"/>
</dbReference>
<feature type="active site" description="Proton acceptor; specific for L-alanine" evidence="7">
    <location>
        <position position="715"/>
    </location>
</feature>
<evidence type="ECO:0000256" key="6">
    <source>
        <dbReference type="ARBA" id="ARBA00023235"/>
    </source>
</evidence>
<sequence>MSNKIYTVQDIATIVAVASELIDPSAIVYTLAYDSRKITDAKHALFFALPGRRDGHQYVQEAYRAGVRNFVVRPEAVNITDYLNCNWLFAQDTLHALQQLATYHRKQFAYPVIAITGSNGKTIVKEWLYQLLSPEYHIVRSPKSYNSQLGVPLSLWQMDGQHNLAIIEAGISKVGEMEAIERMVKPTIGILTNIGHAHDDGFASTKEKTIEKLKLFKDADKIVYNPIYVDSAIEVPGRHHFTWRIGKGAQLEVTASLKENGSQYVLEATYLQQSYVLTVPFVDKASIENLVCCWALMLAIGYEAMVIVDRVKRLLPVSMRLELKKGINNNSIIDDSYSNDLSSLLIALDFLKQQQQHSRKMLILSDLPTVGQNQTALYTKVASMLEGKGLDRLIGVGKHLRQNAALFRMDTQFFDTTEQLLTNIPKLEIRDSTILIKGSRVFGFENISKALTLQTHETTLEINLNALEHNLNVYKSLLQQGTKLMVMVKAFSYGSGSFEIANLLQFNKVDYLTVAYADEGIALRKSGITLPIVVMSPGEDTFEQMIEYRLEPEIYSFSELEAFISKLPSEKMEAYPIHIKVDTGMHRLGFEPDDVDRLLAKLKRTDKIVVKSVFSHLAASGIREHDNFTSEQIRLFDVFTQDLTRGLGYHFIRHIANTSAISRFPQAQFDMVRLGIGLYGVSADEYRSLPLQSVTRLRTGITQVKYIKAGDTVGYNRNGRLSGDGTIATVKIGYADGYSRRFGNGVGKMLIKGMLVPTVGDICMDMCMLDVTGIDVREGEEVLVMGEELSPETLAKAIGTIPYEILTSISQRVRRVYYFE</sequence>
<dbReference type="NCBIfam" id="NF008897">
    <property type="entry name" value="PRK11930.1"/>
    <property type="match status" value="1"/>
</dbReference>
<dbReference type="InterPro" id="IPR001608">
    <property type="entry name" value="Ala_racemase_N"/>
</dbReference>
<keyword evidence="4" id="KW-0067">ATP-binding</keyword>
<dbReference type="InterPro" id="IPR013221">
    <property type="entry name" value="Mur_ligase_cen"/>
</dbReference>
<keyword evidence="3" id="KW-0547">Nucleotide-binding</keyword>
<dbReference type="GO" id="GO:0016874">
    <property type="term" value="F:ligase activity"/>
    <property type="evidence" value="ECO:0007669"/>
    <property type="project" value="UniProtKB-KW"/>
</dbReference>
<evidence type="ECO:0000256" key="5">
    <source>
        <dbReference type="ARBA" id="ARBA00022898"/>
    </source>
</evidence>
<evidence type="ECO:0000256" key="4">
    <source>
        <dbReference type="ARBA" id="ARBA00022840"/>
    </source>
</evidence>
<keyword evidence="5 7" id="KW-0663">Pyridoxal phosphate</keyword>
<dbReference type="Gene3D" id="3.90.190.20">
    <property type="entry name" value="Mur ligase, C-terminal domain"/>
    <property type="match status" value="1"/>
</dbReference>
<dbReference type="SUPFAM" id="SSF51419">
    <property type="entry name" value="PLP-binding barrel"/>
    <property type="match status" value="1"/>
</dbReference>
<dbReference type="SUPFAM" id="SSF50621">
    <property type="entry name" value="Alanine racemase C-terminal domain-like"/>
    <property type="match status" value="1"/>
</dbReference>
<keyword evidence="10" id="KW-1185">Reference proteome</keyword>
<feature type="domain" description="Alanine racemase C-terminal" evidence="8">
    <location>
        <begin position="694"/>
        <end position="818"/>
    </location>
</feature>
<dbReference type="NCBIfam" id="TIGR00492">
    <property type="entry name" value="alr"/>
    <property type="match status" value="1"/>
</dbReference>
<keyword evidence="6 7" id="KW-0413">Isomerase</keyword>
<dbReference type="PANTHER" id="PTHR43024:SF1">
    <property type="entry name" value="UDP-N-ACETYLMURAMOYL-TRIPEPTIDE--D-ALANYL-D-ALANINE LIGASE"/>
    <property type="match status" value="1"/>
</dbReference>
<dbReference type="EC" id="5.1.1.1" evidence="7"/>
<dbReference type="SUPFAM" id="SSF53623">
    <property type="entry name" value="MurD-like peptide ligases, catalytic domain"/>
    <property type="match status" value="1"/>
</dbReference>
<feature type="binding site" evidence="7">
    <location>
        <position position="587"/>
    </location>
    <ligand>
        <name>substrate</name>
    </ligand>
</feature>
<dbReference type="InterPro" id="IPR051046">
    <property type="entry name" value="MurCDEF_CellWall_CoF430Synth"/>
</dbReference>
<dbReference type="Pfam" id="PF00842">
    <property type="entry name" value="Ala_racemase_C"/>
    <property type="match status" value="1"/>
</dbReference>
<organism evidence="9 10">
    <name type="scientific">Olivibacter oleidegradans</name>
    <dbReference type="NCBI Taxonomy" id="760123"/>
    <lineage>
        <taxon>Bacteria</taxon>
        <taxon>Pseudomonadati</taxon>
        <taxon>Bacteroidota</taxon>
        <taxon>Sphingobacteriia</taxon>
        <taxon>Sphingobacteriales</taxon>
        <taxon>Sphingobacteriaceae</taxon>
        <taxon>Olivibacter</taxon>
    </lineage>
</organism>
<evidence type="ECO:0000256" key="1">
    <source>
        <dbReference type="ARBA" id="ARBA00001933"/>
    </source>
</evidence>
<dbReference type="Gene3D" id="2.40.37.10">
    <property type="entry name" value="Lyase, Ornithine Decarboxylase, Chain A, domain 1"/>
    <property type="match status" value="1"/>
</dbReference>
<dbReference type="SMART" id="SM01005">
    <property type="entry name" value="Ala_racemase_C"/>
    <property type="match status" value="1"/>
</dbReference>
<dbReference type="PANTHER" id="PTHR43024">
    <property type="entry name" value="UDP-N-ACETYLMURAMOYL-TRIPEPTIDE--D-ALANYL-D-ALANINE LIGASE"/>
    <property type="match status" value="1"/>
</dbReference>
<dbReference type="InterPro" id="IPR009006">
    <property type="entry name" value="Ala_racemase/Decarboxylase_C"/>
</dbReference>
<dbReference type="Gene3D" id="3.40.1190.10">
    <property type="entry name" value="Mur-like, catalytic domain"/>
    <property type="match status" value="1"/>
</dbReference>
<dbReference type="RefSeq" id="WP_130856806.1">
    <property type="nucleotide sequence ID" value="NZ_JBHLWO010000002.1"/>
</dbReference>
<feature type="active site" description="Proton acceptor; specific for D-alanine" evidence="7">
    <location>
        <position position="489"/>
    </location>
</feature>
<feature type="modified residue" description="N6-(pyridoxal phosphate)lysine" evidence="7">
    <location>
        <position position="489"/>
    </location>
</feature>
<accession>A0ABV6HP69</accession>
<dbReference type="Gene3D" id="3.40.1390.10">
    <property type="entry name" value="MurE/MurF, N-terminal domain"/>
    <property type="match status" value="1"/>
</dbReference>
<dbReference type="Pfam" id="PF01168">
    <property type="entry name" value="Ala_racemase_N"/>
    <property type="match status" value="1"/>
</dbReference>
<dbReference type="InterPro" id="IPR036615">
    <property type="entry name" value="Mur_ligase_C_dom_sf"/>
</dbReference>
<proteinExistence type="inferred from homology"/>
<comment type="function">
    <text evidence="7">Catalyzes the interconversion of L-alanine and D-alanine. May also act on other amino acids.</text>
</comment>
<comment type="catalytic activity">
    <reaction evidence="7">
        <text>L-alanine = D-alanine</text>
        <dbReference type="Rhea" id="RHEA:20249"/>
        <dbReference type="ChEBI" id="CHEBI:57416"/>
        <dbReference type="ChEBI" id="CHEBI:57972"/>
        <dbReference type="EC" id="5.1.1.1"/>
    </reaction>
</comment>
<dbReference type="InterPro" id="IPR035911">
    <property type="entry name" value="MurE/MurF_N"/>
</dbReference>
<dbReference type="Proteomes" id="UP001589774">
    <property type="component" value="Unassembled WGS sequence"/>
</dbReference>
<evidence type="ECO:0000313" key="9">
    <source>
        <dbReference type="EMBL" id="MFC0320501.1"/>
    </source>
</evidence>
<evidence type="ECO:0000256" key="7">
    <source>
        <dbReference type="HAMAP-Rule" id="MF_01201"/>
    </source>
</evidence>
<dbReference type="InterPro" id="IPR011079">
    <property type="entry name" value="Ala_racemase_C"/>
</dbReference>
<name>A0ABV6HP69_9SPHI</name>
<protein>
    <recommendedName>
        <fullName evidence="7">Alanine racemase</fullName>
        <ecNumber evidence="7">5.1.1.1</ecNumber>
    </recommendedName>
</protein>
<dbReference type="SUPFAM" id="SSF53244">
    <property type="entry name" value="MurD-like peptide ligases, peptide-binding domain"/>
    <property type="match status" value="1"/>
</dbReference>
<comment type="similarity">
    <text evidence="7">Belongs to the alanine racemase family.</text>
</comment>
<reference evidence="9 10" key="1">
    <citation type="submission" date="2024-09" db="EMBL/GenBank/DDBJ databases">
        <authorList>
            <person name="Sun Q."/>
            <person name="Mori K."/>
        </authorList>
    </citation>
    <scope>NUCLEOTIDE SEQUENCE [LARGE SCALE GENOMIC DNA]</scope>
    <source>
        <strain evidence="9 10">CCM 7765</strain>
    </source>
</reference>